<gene>
    <name evidence="4" type="ORF">SAMN03080603_00533</name>
</gene>
<feature type="domain" description="NADPH-dependent FMN reductase-like" evidence="3">
    <location>
        <begin position="14"/>
        <end position="140"/>
    </location>
</feature>
<dbReference type="Pfam" id="PF03358">
    <property type="entry name" value="FMN_red"/>
    <property type="match status" value="1"/>
</dbReference>
<dbReference type="AlphaFoldDB" id="A0A1H3ECU3"/>
<sequence>MRYRHSSAENIMKKIVILLGSPRKNGNSERLAKSFATGAESQGAQARFFRLHNMNIQGCSDCRQCWSKGKHCIVADDMSQLYESIDNADVVVFATPLYWYSWSAQIKAVWDRMLPYMSDKAKTTVKGKQSVLLVTAGDEREDVFAAVLESFDRSASLLGLKLAGKICAHNVYDIGDIEEGNWLDQAKDLGASVGKAS</sequence>
<dbReference type="EMBL" id="FNPD01000002">
    <property type="protein sequence ID" value="SDX75719.1"/>
    <property type="molecule type" value="Genomic_DNA"/>
</dbReference>
<dbReference type="Proteomes" id="UP000199266">
    <property type="component" value="Unassembled WGS sequence"/>
</dbReference>
<evidence type="ECO:0000259" key="3">
    <source>
        <dbReference type="Pfam" id="PF03358"/>
    </source>
</evidence>
<organism evidence="4 5">
    <name type="scientific">Acetomicrobium thermoterrenum DSM 13490</name>
    <dbReference type="NCBI Taxonomy" id="1120987"/>
    <lineage>
        <taxon>Bacteria</taxon>
        <taxon>Thermotogati</taxon>
        <taxon>Synergistota</taxon>
        <taxon>Synergistia</taxon>
        <taxon>Synergistales</taxon>
        <taxon>Acetomicrobiaceae</taxon>
        <taxon>Acetomicrobium</taxon>
    </lineage>
</organism>
<evidence type="ECO:0000256" key="2">
    <source>
        <dbReference type="ARBA" id="ARBA00022643"/>
    </source>
</evidence>
<evidence type="ECO:0000256" key="1">
    <source>
        <dbReference type="ARBA" id="ARBA00022630"/>
    </source>
</evidence>
<dbReference type="PANTHER" id="PTHR43278">
    <property type="entry name" value="NAD(P)H-DEPENDENT FMN-CONTAINING OXIDOREDUCTASE YWQN-RELATED"/>
    <property type="match status" value="1"/>
</dbReference>
<evidence type="ECO:0000313" key="4">
    <source>
        <dbReference type="EMBL" id="SDX75719.1"/>
    </source>
</evidence>
<dbReference type="Gene3D" id="3.40.50.360">
    <property type="match status" value="1"/>
</dbReference>
<protein>
    <submittedName>
        <fullName evidence="4">NADPH-dependent FMN reductase</fullName>
    </submittedName>
</protein>
<keyword evidence="2" id="KW-0288">FMN</keyword>
<keyword evidence="5" id="KW-1185">Reference proteome</keyword>
<dbReference type="PANTHER" id="PTHR43278:SF2">
    <property type="entry name" value="IRON-SULFUR FLAVOPROTEIN"/>
    <property type="match status" value="1"/>
</dbReference>
<keyword evidence="1" id="KW-0285">Flavoprotein</keyword>
<dbReference type="InterPro" id="IPR029039">
    <property type="entry name" value="Flavoprotein-like_sf"/>
</dbReference>
<evidence type="ECO:0000313" key="5">
    <source>
        <dbReference type="Proteomes" id="UP000199266"/>
    </source>
</evidence>
<dbReference type="GO" id="GO:0016491">
    <property type="term" value="F:oxidoreductase activity"/>
    <property type="evidence" value="ECO:0007669"/>
    <property type="project" value="InterPro"/>
</dbReference>
<reference evidence="5" key="1">
    <citation type="submission" date="2016-10" db="EMBL/GenBank/DDBJ databases">
        <authorList>
            <person name="Varghese N."/>
            <person name="Submissions S."/>
        </authorList>
    </citation>
    <scope>NUCLEOTIDE SEQUENCE [LARGE SCALE GENOMIC DNA]</scope>
    <source>
        <strain evidence="5">DSM 13490</strain>
    </source>
</reference>
<accession>A0A1H3ECU3</accession>
<name>A0A1H3ECU3_9BACT</name>
<dbReference type="SUPFAM" id="SSF52218">
    <property type="entry name" value="Flavoproteins"/>
    <property type="match status" value="1"/>
</dbReference>
<dbReference type="InterPro" id="IPR051796">
    <property type="entry name" value="ISF_SsuE-like"/>
</dbReference>
<dbReference type="InterPro" id="IPR005025">
    <property type="entry name" value="FMN_Rdtase-like_dom"/>
</dbReference>
<proteinExistence type="predicted"/>